<proteinExistence type="predicted"/>
<sequence>MQAVPDSVATPALVQDLHLDLVASNPLGRAIHPHIDGTRLAPLASRTAPTPQTRVAAETDA</sequence>
<protein>
    <submittedName>
        <fullName evidence="2">Uncharacterized protein</fullName>
    </submittedName>
</protein>
<dbReference type="Proteomes" id="UP000198680">
    <property type="component" value="Unassembled WGS sequence"/>
</dbReference>
<gene>
    <name evidence="2" type="ORF">SAMN05660642_04550</name>
</gene>
<feature type="region of interest" description="Disordered" evidence="1">
    <location>
        <begin position="41"/>
        <end position="61"/>
    </location>
</feature>
<name>A0A1H0ADC0_9ACTN</name>
<evidence type="ECO:0000256" key="1">
    <source>
        <dbReference type="SAM" id="MobiDB-lite"/>
    </source>
</evidence>
<evidence type="ECO:0000313" key="2">
    <source>
        <dbReference type="EMBL" id="SDN31475.1"/>
    </source>
</evidence>
<reference evidence="3" key="1">
    <citation type="submission" date="2016-10" db="EMBL/GenBank/DDBJ databases">
        <authorList>
            <person name="Varghese N."/>
            <person name="Submissions S."/>
        </authorList>
    </citation>
    <scope>NUCLEOTIDE SEQUENCE [LARGE SCALE GENOMIC DNA]</scope>
    <source>
        <strain evidence="3">DSM 45419</strain>
    </source>
</reference>
<accession>A0A1H0ADC0</accession>
<evidence type="ECO:0000313" key="3">
    <source>
        <dbReference type="Proteomes" id="UP000198680"/>
    </source>
</evidence>
<dbReference type="STRING" id="1137991.SAMN05660642_04550"/>
<dbReference type="AlphaFoldDB" id="A0A1H0ADC0"/>
<organism evidence="2 3">
    <name type="scientific">Geodermatophilus siccatus</name>
    <dbReference type="NCBI Taxonomy" id="1137991"/>
    <lineage>
        <taxon>Bacteria</taxon>
        <taxon>Bacillati</taxon>
        <taxon>Actinomycetota</taxon>
        <taxon>Actinomycetes</taxon>
        <taxon>Geodermatophilales</taxon>
        <taxon>Geodermatophilaceae</taxon>
        <taxon>Geodermatophilus</taxon>
    </lineage>
</organism>
<dbReference type="EMBL" id="FNHE01000016">
    <property type="protein sequence ID" value="SDN31475.1"/>
    <property type="molecule type" value="Genomic_DNA"/>
</dbReference>
<keyword evidence="3" id="KW-1185">Reference proteome</keyword>